<keyword evidence="3 8" id="KW-0547">Nucleotide-binding</keyword>
<dbReference type="STRING" id="1765655.AMR74_13545"/>
<comment type="similarity">
    <text evidence="8">Belongs to the NAD kinase family.</text>
</comment>
<dbReference type="GO" id="GO:0046872">
    <property type="term" value="F:metal ion binding"/>
    <property type="evidence" value="ECO:0007669"/>
    <property type="project" value="UniProtKB-UniRule"/>
</dbReference>
<dbReference type="InterPro" id="IPR016064">
    <property type="entry name" value="NAD/diacylglycerol_kinase_sf"/>
</dbReference>
<keyword evidence="5 8" id="KW-0067">ATP-binding</keyword>
<dbReference type="AlphaFoldDB" id="A0A0M9AQQ4"/>
<dbReference type="RefSeq" id="WP_053772589.1">
    <property type="nucleotide sequence ID" value="NZ_LIST01000006.1"/>
</dbReference>
<dbReference type="EC" id="2.7.1.23" evidence="8"/>
<comment type="function">
    <text evidence="8">Involved in the regulation of the intracellular balance of NAD and NADP, and is a key enzyme in the biosynthesis of NADP. Catalyzes specifically the phosphorylation on 2'-hydroxyl of the adenosine moiety of NAD to yield NADP.</text>
</comment>
<accession>A0A0M9AQQ4</accession>
<dbReference type="SUPFAM" id="SSF111331">
    <property type="entry name" value="NAD kinase/diacylglycerol kinase-like"/>
    <property type="match status" value="1"/>
</dbReference>
<comment type="catalytic activity">
    <reaction evidence="8">
        <text>NAD(+) + ATP = ADP + NADP(+) + H(+)</text>
        <dbReference type="Rhea" id="RHEA:18629"/>
        <dbReference type="ChEBI" id="CHEBI:15378"/>
        <dbReference type="ChEBI" id="CHEBI:30616"/>
        <dbReference type="ChEBI" id="CHEBI:57540"/>
        <dbReference type="ChEBI" id="CHEBI:58349"/>
        <dbReference type="ChEBI" id="CHEBI:456216"/>
        <dbReference type="EC" id="2.7.1.23"/>
    </reaction>
</comment>
<evidence type="ECO:0000256" key="2">
    <source>
        <dbReference type="ARBA" id="ARBA00022679"/>
    </source>
</evidence>
<dbReference type="InterPro" id="IPR017437">
    <property type="entry name" value="ATP-NAD_kinase_PpnK-typ_C"/>
</dbReference>
<evidence type="ECO:0000313" key="10">
    <source>
        <dbReference type="Proteomes" id="UP000037747"/>
    </source>
</evidence>
<dbReference type="GO" id="GO:0003951">
    <property type="term" value="F:NAD+ kinase activity"/>
    <property type="evidence" value="ECO:0007669"/>
    <property type="project" value="UniProtKB-UniRule"/>
</dbReference>
<keyword evidence="6 8" id="KW-0521">NADP</keyword>
<comment type="subcellular location">
    <subcellularLocation>
        <location evidence="8">Cytoplasm</location>
    </subcellularLocation>
</comment>
<dbReference type="Pfam" id="PF20143">
    <property type="entry name" value="NAD_kinase_C"/>
    <property type="match status" value="1"/>
</dbReference>
<evidence type="ECO:0000256" key="3">
    <source>
        <dbReference type="ARBA" id="ARBA00022741"/>
    </source>
</evidence>
<comment type="cofactor">
    <cofactor evidence="8">
        <name>a divalent metal cation</name>
        <dbReference type="ChEBI" id="CHEBI:60240"/>
    </cofactor>
</comment>
<dbReference type="OrthoDB" id="77798at2157"/>
<comment type="caution">
    <text evidence="8">Lacks conserved residue(s) required for the propagation of feature annotation.</text>
</comment>
<dbReference type="Gene3D" id="2.60.200.30">
    <property type="entry name" value="Probable inorganic polyphosphate/atp-NAD kinase, domain 2"/>
    <property type="match status" value="1"/>
</dbReference>
<evidence type="ECO:0000256" key="8">
    <source>
        <dbReference type="HAMAP-Rule" id="MF_00361"/>
    </source>
</evidence>
<keyword evidence="1 8" id="KW-0963">Cytoplasm</keyword>
<protein>
    <recommendedName>
        <fullName evidence="8">NAD kinase</fullName>
        <ecNumber evidence="8">2.7.1.23</ecNumber>
    </recommendedName>
    <alternativeName>
        <fullName evidence="8">ATP-dependent NAD kinase</fullName>
    </alternativeName>
</protein>
<dbReference type="PATRIC" id="fig|1705389.3.peg.1861"/>
<keyword evidence="2 8" id="KW-0808">Transferase</keyword>
<dbReference type="InterPro" id="IPR002504">
    <property type="entry name" value="NADK"/>
</dbReference>
<name>A0A0M9AQQ4_9EURY</name>
<dbReference type="Gene3D" id="3.40.50.10330">
    <property type="entry name" value="Probable inorganic polyphosphate/atp-NAD kinase, domain 1"/>
    <property type="match status" value="1"/>
</dbReference>
<dbReference type="InterPro" id="IPR017438">
    <property type="entry name" value="ATP-NAD_kinase_N"/>
</dbReference>
<dbReference type="GO" id="GO:0006741">
    <property type="term" value="P:NADP+ biosynthetic process"/>
    <property type="evidence" value="ECO:0007669"/>
    <property type="project" value="UniProtKB-UniRule"/>
</dbReference>
<evidence type="ECO:0000256" key="5">
    <source>
        <dbReference type="ARBA" id="ARBA00022840"/>
    </source>
</evidence>
<evidence type="ECO:0000256" key="6">
    <source>
        <dbReference type="ARBA" id="ARBA00022857"/>
    </source>
</evidence>
<evidence type="ECO:0000256" key="4">
    <source>
        <dbReference type="ARBA" id="ARBA00022777"/>
    </source>
</evidence>
<feature type="binding site" evidence="8">
    <location>
        <begin position="181"/>
        <end position="186"/>
    </location>
    <ligand>
        <name>NAD(+)</name>
        <dbReference type="ChEBI" id="CHEBI:57540"/>
    </ligand>
</feature>
<evidence type="ECO:0000256" key="1">
    <source>
        <dbReference type="ARBA" id="ARBA00022490"/>
    </source>
</evidence>
<dbReference type="HAMAP" id="MF_00361">
    <property type="entry name" value="NAD_kinase"/>
    <property type="match status" value="1"/>
</dbReference>
<organism evidence="9 10">
    <name type="scientific">Halorubrum tropicale</name>
    <dbReference type="NCBI Taxonomy" id="1765655"/>
    <lineage>
        <taxon>Archaea</taxon>
        <taxon>Methanobacteriati</taxon>
        <taxon>Methanobacteriota</taxon>
        <taxon>Stenosarchaea group</taxon>
        <taxon>Halobacteria</taxon>
        <taxon>Halobacteriales</taxon>
        <taxon>Haloferacaceae</taxon>
        <taxon>Halorubrum</taxon>
    </lineage>
</organism>
<reference evidence="9 10" key="1">
    <citation type="submission" date="2015-08" db="EMBL/GenBank/DDBJ databases">
        <title>Genomes of Isolates from Cabo Rojo, PR.</title>
        <authorList>
            <person name="Sanchez-Nieves R.L."/>
            <person name="Montalvo-Rodriguez R."/>
        </authorList>
    </citation>
    <scope>NUCLEOTIDE SEQUENCE [LARGE SCALE GENOMIC DNA]</scope>
    <source>
        <strain evidence="9 10">5</strain>
    </source>
</reference>
<evidence type="ECO:0000256" key="7">
    <source>
        <dbReference type="ARBA" id="ARBA00023027"/>
    </source>
</evidence>
<proteinExistence type="inferred from homology"/>
<feature type="binding site" evidence="8">
    <location>
        <position position="168"/>
    </location>
    <ligand>
        <name>NAD(+)</name>
        <dbReference type="ChEBI" id="CHEBI:57540"/>
    </ligand>
</feature>
<dbReference type="GO" id="GO:0005737">
    <property type="term" value="C:cytoplasm"/>
    <property type="evidence" value="ECO:0007669"/>
    <property type="project" value="UniProtKB-SubCell"/>
</dbReference>
<keyword evidence="7 8" id="KW-0520">NAD</keyword>
<keyword evidence="10" id="KW-1185">Reference proteome</keyword>
<keyword evidence="4 8" id="KW-0418">Kinase</keyword>
<feature type="binding site" evidence="8">
    <location>
        <position position="205"/>
    </location>
    <ligand>
        <name>NAD(+)</name>
        <dbReference type="ChEBI" id="CHEBI:57540"/>
    </ligand>
</feature>
<feature type="active site" description="Proton acceptor" evidence="8">
    <location>
        <position position="66"/>
    </location>
</feature>
<feature type="binding site" evidence="8">
    <location>
        <position position="170"/>
    </location>
    <ligand>
        <name>NAD(+)</name>
        <dbReference type="ChEBI" id="CHEBI:57540"/>
    </ligand>
</feature>
<sequence>MEVGIVARKGSERAASLAATLRDVVVDADESVWLDEETAAALDAGDEARPVGAFDDCDLVVAVGGDGTFLFVARNAGDTPIVGVNLGEVGFLNAVQPADAATALRAEIRAFRDGGLDVREAPRLAASAGDWTSTPAANEVVVQGGRRGPGGGIDYEVRVDGSRYAGGHADGVLVATPTGSTAYNLSERGPLVHPDVGGLVVNEMVADEGMPPLVVDADATVTVAVESDAGATVVSDGRDTETLDGPVEVTVERAAPPIRIAGPPSDFFEALGKLS</sequence>
<dbReference type="PANTHER" id="PTHR20275:SF43">
    <property type="entry name" value="BIFUNCTIONAL NADP PHOSPHATASE_NAD KINASE"/>
    <property type="match status" value="1"/>
</dbReference>
<dbReference type="PANTHER" id="PTHR20275">
    <property type="entry name" value="NAD KINASE"/>
    <property type="match status" value="1"/>
</dbReference>
<evidence type="ECO:0000313" key="9">
    <source>
        <dbReference type="EMBL" id="KOX95531.1"/>
    </source>
</evidence>
<dbReference type="Proteomes" id="UP000037747">
    <property type="component" value="Unassembled WGS sequence"/>
</dbReference>
<feature type="binding site" evidence="8">
    <location>
        <begin position="138"/>
        <end position="139"/>
    </location>
    <ligand>
        <name>NAD(+)</name>
        <dbReference type="ChEBI" id="CHEBI:57540"/>
    </ligand>
</feature>
<dbReference type="GO" id="GO:0019674">
    <property type="term" value="P:NAD+ metabolic process"/>
    <property type="evidence" value="ECO:0007669"/>
    <property type="project" value="InterPro"/>
</dbReference>
<dbReference type="EMBL" id="LIST01000006">
    <property type="protein sequence ID" value="KOX95531.1"/>
    <property type="molecule type" value="Genomic_DNA"/>
</dbReference>
<feature type="binding site" evidence="8">
    <location>
        <begin position="66"/>
        <end position="67"/>
    </location>
    <ligand>
        <name>NAD(+)</name>
        <dbReference type="ChEBI" id="CHEBI:57540"/>
    </ligand>
</feature>
<dbReference type="Pfam" id="PF01513">
    <property type="entry name" value="NAD_kinase"/>
    <property type="match status" value="1"/>
</dbReference>
<dbReference type="GO" id="GO:0005524">
    <property type="term" value="F:ATP binding"/>
    <property type="evidence" value="ECO:0007669"/>
    <property type="project" value="UniProtKB-KW"/>
</dbReference>
<gene>
    <name evidence="8" type="primary">nadK</name>
    <name evidence="9" type="ORF">AMR74_13545</name>
</gene>
<comment type="caution">
    <text evidence="9">The sequence shown here is derived from an EMBL/GenBank/DDBJ whole genome shotgun (WGS) entry which is preliminary data.</text>
</comment>